<evidence type="ECO:0000313" key="2">
    <source>
        <dbReference type="EMBL" id="EWY89545.1"/>
    </source>
</evidence>
<feature type="compositionally biased region" description="Polar residues" evidence="1">
    <location>
        <begin position="40"/>
        <end position="69"/>
    </location>
</feature>
<feature type="region of interest" description="Disordered" evidence="1">
    <location>
        <begin position="40"/>
        <end position="77"/>
    </location>
</feature>
<evidence type="ECO:0000313" key="3">
    <source>
        <dbReference type="Proteomes" id="UP000030753"/>
    </source>
</evidence>
<gene>
    <name evidence="2" type="ORF">FOYG_10368</name>
</gene>
<reference evidence="2 3" key="1">
    <citation type="submission" date="2011-06" db="EMBL/GenBank/DDBJ databases">
        <title>The Genome Sequence of Fusarium oxysporum FOSC 3-a.</title>
        <authorList>
            <consortium name="The Broad Institute Genome Sequencing Platform"/>
            <person name="Ma L.-J."/>
            <person name="Gale L.R."/>
            <person name="Schwartz D.C."/>
            <person name="Zhou S."/>
            <person name="Corby-Kistler H."/>
            <person name="Young S.K."/>
            <person name="Zeng Q."/>
            <person name="Gargeya S."/>
            <person name="Fitzgerald M."/>
            <person name="Haas B."/>
            <person name="Abouelleil A."/>
            <person name="Alvarado L."/>
            <person name="Arachchi H.M."/>
            <person name="Berlin A."/>
            <person name="Brown A."/>
            <person name="Chapman S.B."/>
            <person name="Chen Z."/>
            <person name="Dunbar C."/>
            <person name="Freedman E."/>
            <person name="Gearin G."/>
            <person name="Gellesch M."/>
            <person name="Goldberg J."/>
            <person name="Griggs A."/>
            <person name="Gujja S."/>
            <person name="Heiman D."/>
            <person name="Howarth C."/>
            <person name="Larson L."/>
            <person name="Lui A."/>
            <person name="MacDonald P.J.P."/>
            <person name="Mehta T."/>
            <person name="Montmayeur A."/>
            <person name="Murphy C."/>
            <person name="Neiman D."/>
            <person name="Pearson M."/>
            <person name="Priest M."/>
            <person name="Roberts A."/>
            <person name="Saif S."/>
            <person name="Shea T."/>
            <person name="Shenoy N."/>
            <person name="Sisk P."/>
            <person name="Stolte C."/>
            <person name="Sykes S."/>
            <person name="Wortman J."/>
            <person name="Nusbaum C."/>
            <person name="Birren B."/>
        </authorList>
    </citation>
    <scope>NUCLEOTIDE SEQUENCE [LARGE SCALE GENOMIC DNA]</scope>
    <source>
        <strain evidence="3">FOSC 3-a</strain>
    </source>
</reference>
<protein>
    <submittedName>
        <fullName evidence="2">Uncharacterized protein</fullName>
    </submittedName>
</protein>
<name>W9I8D2_FUSOX</name>
<evidence type="ECO:0000256" key="1">
    <source>
        <dbReference type="SAM" id="MobiDB-lite"/>
    </source>
</evidence>
<organism evidence="2 3">
    <name type="scientific">Fusarium oxysporum NRRL 32931</name>
    <dbReference type="NCBI Taxonomy" id="660029"/>
    <lineage>
        <taxon>Eukaryota</taxon>
        <taxon>Fungi</taxon>
        <taxon>Dikarya</taxon>
        <taxon>Ascomycota</taxon>
        <taxon>Pezizomycotina</taxon>
        <taxon>Sordariomycetes</taxon>
        <taxon>Hypocreomycetidae</taxon>
        <taxon>Hypocreales</taxon>
        <taxon>Nectriaceae</taxon>
        <taxon>Fusarium</taxon>
        <taxon>Fusarium oxysporum species complex</taxon>
    </lineage>
</organism>
<accession>W9I8D2</accession>
<dbReference type="HOGENOM" id="CLU_148799_0_0_1"/>
<proteinExistence type="predicted"/>
<dbReference type="Proteomes" id="UP000030753">
    <property type="component" value="Unassembled WGS sequence"/>
</dbReference>
<sequence length="146" mass="16701">MHTPAGQGIYEAQIPHLKTTTQLAFFLSFHHHQDQKTMCQTVEENGNKPQKQSQNCCMQSSATRSSQGPADQPQYHVETFPIPAPQSEYDFDHRRTITIESQQRQWPQDIWVHSPHGRQLYQPVLMFETTAPEDKTETNGHASKSG</sequence>
<dbReference type="EMBL" id="JH717844">
    <property type="protein sequence ID" value="EWY89545.1"/>
    <property type="molecule type" value="Genomic_DNA"/>
</dbReference>
<dbReference type="OrthoDB" id="5095978at2759"/>
<dbReference type="AlphaFoldDB" id="W9I8D2"/>